<evidence type="ECO:0000313" key="1">
    <source>
        <dbReference type="EMBL" id="CRH05488.1"/>
    </source>
</evidence>
<accession>A0A1S7LG22</accession>
<protein>
    <submittedName>
        <fullName evidence="1">Uncharacterized protein</fullName>
    </submittedName>
</protein>
<organism evidence="1">
    <name type="scientific">Magnetococcus massalia (strain MO-1)</name>
    <dbReference type="NCBI Taxonomy" id="451514"/>
    <lineage>
        <taxon>Bacteria</taxon>
        <taxon>Pseudomonadati</taxon>
        <taxon>Pseudomonadota</taxon>
        <taxon>Magnetococcia</taxon>
        <taxon>Magnetococcales</taxon>
        <taxon>Magnetococcaceae</taxon>
        <taxon>Magnetococcus</taxon>
    </lineage>
</organism>
<sequence>MTHAIDGTVGVEFTKRTTAAEFALGHTVRGSANTLWIYVQASEAVATGTCTVNSSTFLLTDAAGNHTAETAFASGEYGWVRQTTGMTV</sequence>
<dbReference type="EMBL" id="LO017727">
    <property type="protein sequence ID" value="CRH05488.1"/>
    <property type="molecule type" value="Genomic_DNA"/>
</dbReference>
<dbReference type="AlphaFoldDB" id="A0A1S7LG22"/>
<proteinExistence type="predicted"/>
<name>A0A1S7LG22_MAGMO</name>
<reference evidence="1" key="1">
    <citation type="submission" date="2015-04" db="EMBL/GenBank/DDBJ databases">
        <authorList>
            <person name="Syromyatnikov M.Y."/>
            <person name="Popov V.N."/>
        </authorList>
    </citation>
    <scope>NUCLEOTIDE SEQUENCE</scope>
    <source>
        <strain evidence="1">MO-1</strain>
    </source>
</reference>
<gene>
    <name evidence="1" type="ORF">MAGMO_1297</name>
</gene>